<evidence type="ECO:0000256" key="1">
    <source>
        <dbReference type="ARBA" id="ARBA00004651"/>
    </source>
</evidence>
<dbReference type="Gene3D" id="3.30.70.270">
    <property type="match status" value="1"/>
</dbReference>
<dbReference type="Pfam" id="PF02743">
    <property type="entry name" value="dCache_1"/>
    <property type="match status" value="1"/>
</dbReference>
<protein>
    <recommendedName>
        <fullName evidence="2">diguanylate cyclase</fullName>
        <ecNumber evidence="2">2.7.7.65</ecNumber>
    </recommendedName>
</protein>
<keyword evidence="3" id="KW-1003">Cell membrane</keyword>
<organism evidence="10 11">
    <name type="scientific">Desulfomicrobium baculatum (strain DSM 4028 / VKM B-1378 / X)</name>
    <name type="common">Desulfovibrio baculatus</name>
    <dbReference type="NCBI Taxonomy" id="525897"/>
    <lineage>
        <taxon>Bacteria</taxon>
        <taxon>Pseudomonadati</taxon>
        <taxon>Thermodesulfobacteriota</taxon>
        <taxon>Desulfovibrionia</taxon>
        <taxon>Desulfovibrionales</taxon>
        <taxon>Desulfomicrobiaceae</taxon>
        <taxon>Desulfomicrobium</taxon>
    </lineage>
</organism>
<dbReference type="KEGG" id="dba:Dbac_1149"/>
<dbReference type="SUPFAM" id="SSF55073">
    <property type="entry name" value="Nucleotide cyclase"/>
    <property type="match status" value="1"/>
</dbReference>
<dbReference type="EMBL" id="CP001629">
    <property type="protein sequence ID" value="ACU89253.1"/>
    <property type="molecule type" value="Genomic_DNA"/>
</dbReference>
<dbReference type="Gene3D" id="3.30.450.20">
    <property type="entry name" value="PAS domain"/>
    <property type="match status" value="1"/>
</dbReference>
<dbReference type="Pfam" id="PF00990">
    <property type="entry name" value="GGDEF"/>
    <property type="match status" value="1"/>
</dbReference>
<evidence type="ECO:0000256" key="4">
    <source>
        <dbReference type="ARBA" id="ARBA00022692"/>
    </source>
</evidence>
<dbReference type="STRING" id="525897.Dbac_1149"/>
<dbReference type="FunFam" id="3.30.70.270:FF:000001">
    <property type="entry name" value="Diguanylate cyclase domain protein"/>
    <property type="match status" value="1"/>
</dbReference>
<gene>
    <name evidence="10" type="ordered locus">Dbac_1149</name>
</gene>
<dbReference type="InterPro" id="IPR029787">
    <property type="entry name" value="Nucleotide_cyclase"/>
</dbReference>
<dbReference type="GO" id="GO:0005886">
    <property type="term" value="C:plasma membrane"/>
    <property type="evidence" value="ECO:0007669"/>
    <property type="project" value="UniProtKB-SubCell"/>
</dbReference>
<dbReference type="PROSITE" id="PS50887">
    <property type="entry name" value="GGDEF"/>
    <property type="match status" value="1"/>
</dbReference>
<feature type="domain" description="GGDEF" evidence="9">
    <location>
        <begin position="358"/>
        <end position="491"/>
    </location>
</feature>
<name>C7LRA7_DESBD</name>
<sequence>MNSLRDEHRSRGHTVLVVLVASGLTLATLALVVVMACSSYRSTLDAARQNARFISSLVATQMGMVLIDIENSLTETARLVAMMQNLPPREQNDQLREVLGSIQRKKSYIQTMFITDSQGQVMSWTGPGIAPDISDRDYVVAHQGNDLGVFIGVPMHSKVRPETWVFGVSLGMRDRQGQLTHIVGAVVALLPLLEIFDSVDMPQGTHLMVTDLEGRIYLHAPNQEQHVGRTVPEIKNSALRDMQSTPFTSVSAADHRELVAGDTRISRYPLLAFASFPREMVLEPWKNHAMVYGGASIVLVLVVAGLSTLLVRGQIRLNRQSRELALAASTDMLTGALNRRAFMESASREFARVCRYGGHLSCIMIDLDHFKNVNDTYGHAAGDLVLSSSAHYIASRLREPDMFCRYGGEEFVILLPGTDRNGAATVAEELRAGLAGLDLQRGDEKLPLTASFGVAEIHAQCATLDTLLSLADQALYEAKENGRNRVCLAPRQQQG</sequence>
<dbReference type="RefSeq" id="WP_015773351.1">
    <property type="nucleotide sequence ID" value="NC_013173.1"/>
</dbReference>
<proteinExistence type="predicted"/>
<evidence type="ECO:0000259" key="9">
    <source>
        <dbReference type="PROSITE" id="PS50887"/>
    </source>
</evidence>
<dbReference type="Proteomes" id="UP000002216">
    <property type="component" value="Chromosome"/>
</dbReference>
<dbReference type="InterPro" id="IPR033479">
    <property type="entry name" value="dCache_1"/>
</dbReference>
<accession>C7LRA7</accession>
<keyword evidence="6 8" id="KW-0472">Membrane</keyword>
<dbReference type="CDD" id="cd12914">
    <property type="entry name" value="PDC1_DGC_like"/>
    <property type="match status" value="1"/>
</dbReference>
<dbReference type="PANTHER" id="PTHR45138">
    <property type="entry name" value="REGULATORY COMPONENTS OF SENSORY TRANSDUCTION SYSTEM"/>
    <property type="match status" value="1"/>
</dbReference>
<comment type="catalytic activity">
    <reaction evidence="7">
        <text>2 GTP = 3',3'-c-di-GMP + 2 diphosphate</text>
        <dbReference type="Rhea" id="RHEA:24898"/>
        <dbReference type="ChEBI" id="CHEBI:33019"/>
        <dbReference type="ChEBI" id="CHEBI:37565"/>
        <dbReference type="ChEBI" id="CHEBI:58805"/>
        <dbReference type="EC" id="2.7.7.65"/>
    </reaction>
</comment>
<keyword evidence="4 8" id="KW-0812">Transmembrane</keyword>
<dbReference type="CDD" id="cd12915">
    <property type="entry name" value="PDC2_DGC_like"/>
    <property type="match status" value="1"/>
</dbReference>
<dbReference type="PANTHER" id="PTHR45138:SF9">
    <property type="entry name" value="DIGUANYLATE CYCLASE DGCM-RELATED"/>
    <property type="match status" value="1"/>
</dbReference>
<feature type="transmembrane region" description="Helical" evidence="8">
    <location>
        <begin position="289"/>
        <end position="311"/>
    </location>
</feature>
<evidence type="ECO:0000256" key="6">
    <source>
        <dbReference type="ARBA" id="ARBA00023136"/>
    </source>
</evidence>
<dbReference type="NCBIfam" id="TIGR00254">
    <property type="entry name" value="GGDEF"/>
    <property type="match status" value="1"/>
</dbReference>
<evidence type="ECO:0000256" key="5">
    <source>
        <dbReference type="ARBA" id="ARBA00022989"/>
    </source>
</evidence>
<dbReference type="InterPro" id="IPR043128">
    <property type="entry name" value="Rev_trsase/Diguanyl_cyclase"/>
</dbReference>
<evidence type="ECO:0000256" key="7">
    <source>
        <dbReference type="ARBA" id="ARBA00034247"/>
    </source>
</evidence>
<evidence type="ECO:0000313" key="11">
    <source>
        <dbReference type="Proteomes" id="UP000002216"/>
    </source>
</evidence>
<dbReference type="InterPro" id="IPR050469">
    <property type="entry name" value="Diguanylate_Cyclase"/>
</dbReference>
<reference evidence="10 11" key="1">
    <citation type="journal article" date="2009" name="Stand. Genomic Sci.">
        <title>Complete genome sequence of Desulfomicrobium baculatum type strain (X).</title>
        <authorList>
            <person name="Copeland A."/>
            <person name="Spring S."/>
            <person name="Goker M."/>
            <person name="Schneider S."/>
            <person name="Lapidus A."/>
            <person name="Del Rio T.G."/>
            <person name="Tice H."/>
            <person name="Cheng J.F."/>
            <person name="Chen F."/>
            <person name="Nolan M."/>
            <person name="Bruce D."/>
            <person name="Goodwin L."/>
            <person name="Pitluck S."/>
            <person name="Ivanova N."/>
            <person name="Mavrommatis K."/>
            <person name="Ovchinnikova G."/>
            <person name="Pati A."/>
            <person name="Chen A."/>
            <person name="Palaniappan K."/>
            <person name="Land M."/>
            <person name="Hauser L."/>
            <person name="Chang Y.J."/>
            <person name="Jeffries C.C."/>
            <person name="Meincke L."/>
            <person name="Sims D."/>
            <person name="Brettin T."/>
            <person name="Detter J.C."/>
            <person name="Han C."/>
            <person name="Chain P."/>
            <person name="Bristow J."/>
            <person name="Eisen J.A."/>
            <person name="Markowitz V."/>
            <person name="Hugenholtz P."/>
            <person name="Kyrpides N.C."/>
            <person name="Klenk H.P."/>
            <person name="Lucas S."/>
        </authorList>
    </citation>
    <scope>NUCLEOTIDE SEQUENCE [LARGE SCALE GENOMIC DNA]</scope>
    <source>
        <strain evidence="11">DSM 4028 / VKM B-1378 / X</strain>
    </source>
</reference>
<evidence type="ECO:0000256" key="3">
    <source>
        <dbReference type="ARBA" id="ARBA00022475"/>
    </source>
</evidence>
<comment type="subcellular location">
    <subcellularLocation>
        <location evidence="1">Cell membrane</location>
        <topology evidence="1">Multi-pass membrane protein</topology>
    </subcellularLocation>
</comment>
<dbReference type="InterPro" id="IPR000160">
    <property type="entry name" value="GGDEF_dom"/>
</dbReference>
<dbReference type="SMART" id="SM00267">
    <property type="entry name" value="GGDEF"/>
    <property type="match status" value="1"/>
</dbReference>
<evidence type="ECO:0000256" key="2">
    <source>
        <dbReference type="ARBA" id="ARBA00012528"/>
    </source>
</evidence>
<keyword evidence="11" id="KW-1185">Reference proteome</keyword>
<dbReference type="OrthoDB" id="9783076at2"/>
<keyword evidence="5 8" id="KW-1133">Transmembrane helix</keyword>
<dbReference type="GO" id="GO:0052621">
    <property type="term" value="F:diguanylate cyclase activity"/>
    <property type="evidence" value="ECO:0007669"/>
    <property type="project" value="UniProtKB-EC"/>
</dbReference>
<dbReference type="AlphaFoldDB" id="C7LRA7"/>
<evidence type="ECO:0000313" key="10">
    <source>
        <dbReference type="EMBL" id="ACU89253.1"/>
    </source>
</evidence>
<feature type="transmembrane region" description="Helical" evidence="8">
    <location>
        <begin position="179"/>
        <end position="196"/>
    </location>
</feature>
<dbReference type="eggNOG" id="COG3706">
    <property type="taxonomic scope" value="Bacteria"/>
</dbReference>
<dbReference type="CDD" id="cd01949">
    <property type="entry name" value="GGDEF"/>
    <property type="match status" value="1"/>
</dbReference>
<dbReference type="HOGENOM" id="CLU_000445_134_3_7"/>
<dbReference type="EC" id="2.7.7.65" evidence="2"/>
<evidence type="ECO:0000256" key="8">
    <source>
        <dbReference type="SAM" id="Phobius"/>
    </source>
</evidence>
<feature type="transmembrane region" description="Helical" evidence="8">
    <location>
        <begin position="12"/>
        <end position="34"/>
    </location>
</feature>